<dbReference type="PANTHER" id="PTHR12121:SF36">
    <property type="entry name" value="ENDONUCLEASE_EXONUCLEASE_PHOSPHATASE DOMAIN-CONTAINING PROTEIN"/>
    <property type="match status" value="1"/>
</dbReference>
<dbReference type="Gene3D" id="3.60.10.10">
    <property type="entry name" value="Endonuclease/exonuclease/phosphatase"/>
    <property type="match status" value="1"/>
</dbReference>
<gene>
    <name evidence="2" type="ORF">K8V81_04845</name>
</gene>
<feature type="domain" description="Endonuclease/exonuclease/phosphatase" evidence="1">
    <location>
        <begin position="22"/>
        <end position="272"/>
    </location>
</feature>
<sequence length="282" mass="31074">MTPFSPHGPLIGGARRDQLHVMTFNLRHDRSAATEEGDPDHWPARRPLLSDLLERERPTLLGVQEALFGQLSTIREALPGHEMIGYGRDGGSAGEHSALFYDPERLRLEEWDQLWLSDTPTLIGSATWGNTVTRIVVRARMEDLATGREIAVLNTHFDHESEPARIRSAQAMIDLIAGDERDRLPTLVTGDFNSAAHGSGAYTALVTDGPARDTWDTAQKQLTPPWGTFPDYRAPVEGGERIDWVLATDEFTVLEAAINPGADSRGRFPSDHAAVQALVALR</sequence>
<evidence type="ECO:0000259" key="1">
    <source>
        <dbReference type="Pfam" id="PF03372"/>
    </source>
</evidence>
<name>A0A921MV64_9MICO</name>
<dbReference type="PANTHER" id="PTHR12121">
    <property type="entry name" value="CARBON CATABOLITE REPRESSOR PROTEIN 4"/>
    <property type="match status" value="1"/>
</dbReference>
<keyword evidence="2" id="KW-0255">Endonuclease</keyword>
<dbReference type="InterPro" id="IPR050410">
    <property type="entry name" value="CCR4/nocturin_mRNA_transcr"/>
</dbReference>
<proteinExistence type="predicted"/>
<organism evidence="2 3">
    <name type="scientific">Brachybacterium massiliense</name>
    <dbReference type="NCBI Taxonomy" id="1755098"/>
    <lineage>
        <taxon>Bacteria</taxon>
        <taxon>Bacillati</taxon>
        <taxon>Actinomycetota</taxon>
        <taxon>Actinomycetes</taxon>
        <taxon>Micrococcales</taxon>
        <taxon>Dermabacteraceae</taxon>
        <taxon>Brachybacterium</taxon>
    </lineage>
</organism>
<reference evidence="2" key="2">
    <citation type="submission" date="2021-09" db="EMBL/GenBank/DDBJ databases">
        <authorList>
            <person name="Gilroy R."/>
        </authorList>
    </citation>
    <scope>NUCLEOTIDE SEQUENCE</scope>
    <source>
        <strain evidence="2">ChiGjej5B5-22894</strain>
    </source>
</reference>
<keyword evidence="2" id="KW-0378">Hydrolase</keyword>
<dbReference type="AlphaFoldDB" id="A0A921MV64"/>
<reference evidence="2" key="1">
    <citation type="journal article" date="2021" name="PeerJ">
        <title>Extensive microbial diversity within the chicken gut microbiome revealed by metagenomics and culture.</title>
        <authorList>
            <person name="Gilroy R."/>
            <person name="Ravi A."/>
            <person name="Getino M."/>
            <person name="Pursley I."/>
            <person name="Horton D.L."/>
            <person name="Alikhan N.F."/>
            <person name="Baker D."/>
            <person name="Gharbi K."/>
            <person name="Hall N."/>
            <person name="Watson M."/>
            <person name="Adriaenssens E.M."/>
            <person name="Foster-Nyarko E."/>
            <person name="Jarju S."/>
            <person name="Secka A."/>
            <person name="Antonio M."/>
            <person name="Oren A."/>
            <person name="Chaudhuri R.R."/>
            <person name="La Ragione R."/>
            <person name="Hildebrand F."/>
            <person name="Pallen M.J."/>
        </authorList>
    </citation>
    <scope>NUCLEOTIDE SEQUENCE</scope>
    <source>
        <strain evidence="2">ChiGjej5B5-22894</strain>
    </source>
</reference>
<dbReference type="CDD" id="cd09083">
    <property type="entry name" value="EEP-1"/>
    <property type="match status" value="1"/>
</dbReference>
<keyword evidence="2" id="KW-0540">Nuclease</keyword>
<dbReference type="GO" id="GO:0004519">
    <property type="term" value="F:endonuclease activity"/>
    <property type="evidence" value="ECO:0007669"/>
    <property type="project" value="UniProtKB-KW"/>
</dbReference>
<dbReference type="InterPro" id="IPR005135">
    <property type="entry name" value="Endo/exonuclease/phosphatase"/>
</dbReference>
<dbReference type="Pfam" id="PF03372">
    <property type="entry name" value="Exo_endo_phos"/>
    <property type="match status" value="1"/>
</dbReference>
<dbReference type="SUPFAM" id="SSF56219">
    <property type="entry name" value="DNase I-like"/>
    <property type="match status" value="1"/>
</dbReference>
<comment type="caution">
    <text evidence="2">The sequence shown here is derived from an EMBL/GenBank/DDBJ whole genome shotgun (WGS) entry which is preliminary data.</text>
</comment>
<dbReference type="EMBL" id="DYUE01000122">
    <property type="protein sequence ID" value="HJG91032.1"/>
    <property type="molecule type" value="Genomic_DNA"/>
</dbReference>
<dbReference type="InterPro" id="IPR036691">
    <property type="entry name" value="Endo/exonu/phosph_ase_sf"/>
</dbReference>
<evidence type="ECO:0000313" key="3">
    <source>
        <dbReference type="Proteomes" id="UP000742460"/>
    </source>
</evidence>
<dbReference type="Proteomes" id="UP000742460">
    <property type="component" value="Unassembled WGS sequence"/>
</dbReference>
<dbReference type="GO" id="GO:0000175">
    <property type="term" value="F:3'-5'-RNA exonuclease activity"/>
    <property type="evidence" value="ECO:0007669"/>
    <property type="project" value="TreeGrafter"/>
</dbReference>
<accession>A0A921MV64</accession>
<evidence type="ECO:0000313" key="2">
    <source>
        <dbReference type="EMBL" id="HJG91032.1"/>
    </source>
</evidence>
<protein>
    <submittedName>
        <fullName evidence="2">Endonuclease/exonuclease/phosphatase family protein</fullName>
    </submittedName>
</protein>